<protein>
    <submittedName>
        <fullName evidence="4">Uncharacterized protein</fullName>
    </submittedName>
</protein>
<dbReference type="EMBL" id="JAZGQO010000018">
    <property type="protein sequence ID" value="KAK6167301.1"/>
    <property type="molecule type" value="Genomic_DNA"/>
</dbReference>
<keyword evidence="5" id="KW-1185">Reference proteome</keyword>
<feature type="transmembrane region" description="Helical" evidence="2">
    <location>
        <begin position="166"/>
        <end position="188"/>
    </location>
</feature>
<evidence type="ECO:0000256" key="2">
    <source>
        <dbReference type="SAM" id="Phobius"/>
    </source>
</evidence>
<organism evidence="4 5">
    <name type="scientific">Patella caerulea</name>
    <name type="common">Rayed Mediterranean limpet</name>
    <dbReference type="NCBI Taxonomy" id="87958"/>
    <lineage>
        <taxon>Eukaryota</taxon>
        <taxon>Metazoa</taxon>
        <taxon>Spiralia</taxon>
        <taxon>Lophotrochozoa</taxon>
        <taxon>Mollusca</taxon>
        <taxon>Gastropoda</taxon>
        <taxon>Patellogastropoda</taxon>
        <taxon>Patelloidea</taxon>
        <taxon>Patellidae</taxon>
        <taxon>Patella</taxon>
    </lineage>
</organism>
<keyword evidence="3" id="KW-0732">Signal</keyword>
<evidence type="ECO:0000313" key="5">
    <source>
        <dbReference type="Proteomes" id="UP001347796"/>
    </source>
</evidence>
<evidence type="ECO:0000256" key="3">
    <source>
        <dbReference type="SAM" id="SignalP"/>
    </source>
</evidence>
<name>A0AAN8GB51_PATCE</name>
<dbReference type="AlphaFoldDB" id="A0AAN8GB51"/>
<evidence type="ECO:0000256" key="1">
    <source>
        <dbReference type="SAM" id="MobiDB-lite"/>
    </source>
</evidence>
<feature type="signal peptide" evidence="3">
    <location>
        <begin position="1"/>
        <end position="19"/>
    </location>
</feature>
<reference evidence="4 5" key="1">
    <citation type="submission" date="2024-01" db="EMBL/GenBank/DDBJ databases">
        <title>The genome of the rayed Mediterranean limpet Patella caerulea (Linnaeus, 1758).</title>
        <authorList>
            <person name="Anh-Thu Weber A."/>
            <person name="Halstead-Nussloch G."/>
        </authorList>
    </citation>
    <scope>NUCLEOTIDE SEQUENCE [LARGE SCALE GENOMIC DNA]</scope>
    <source>
        <strain evidence="4">AATW-2023a</strain>
        <tissue evidence="4">Whole specimen</tissue>
    </source>
</reference>
<keyword evidence="2" id="KW-1133">Transmembrane helix</keyword>
<gene>
    <name evidence="4" type="ORF">SNE40_021366</name>
</gene>
<proteinExistence type="predicted"/>
<keyword evidence="2" id="KW-0472">Membrane</keyword>
<feature type="compositionally biased region" description="Polar residues" evidence="1">
    <location>
        <begin position="225"/>
        <end position="245"/>
    </location>
</feature>
<accession>A0AAN8GB51</accession>
<feature type="region of interest" description="Disordered" evidence="1">
    <location>
        <begin position="214"/>
        <end position="245"/>
    </location>
</feature>
<feature type="chain" id="PRO_5042819091" evidence="3">
    <location>
        <begin position="20"/>
        <end position="245"/>
    </location>
</feature>
<keyword evidence="2" id="KW-0812">Transmembrane</keyword>
<evidence type="ECO:0000313" key="4">
    <source>
        <dbReference type="EMBL" id="KAK6167301.1"/>
    </source>
</evidence>
<dbReference type="Proteomes" id="UP001347796">
    <property type="component" value="Unassembled WGS sequence"/>
</dbReference>
<sequence>MLLSVLIPVLVSCFASVYSETNVEVPRWKRTLGKYRKWEGRYNYQSQIHHCKMIVHSVQLTQTGGMLATFKDETMNMDIEGYSKLTEEDVIEIRKVTAYDSSVIFPATKGFRAYLKLRLDRDRWVLSGNVTEPEGFSVIYLDAISSHNTASVLNDDQRASRIGLSVGIPLALAIILSIVAVSMIVWAVKRGYLRLRPNNYKHFRNNDMVTFNDCNQRPSVDKDSGQQMTNNNRIDLGETPSSVHI</sequence>
<comment type="caution">
    <text evidence="4">The sequence shown here is derived from an EMBL/GenBank/DDBJ whole genome shotgun (WGS) entry which is preliminary data.</text>
</comment>